<feature type="compositionally biased region" description="Polar residues" evidence="1">
    <location>
        <begin position="1060"/>
        <end position="1071"/>
    </location>
</feature>
<protein>
    <recommendedName>
        <fullName evidence="3">Kinase D-interacting substrate of 220 kDa-like SAM domain-containing protein</fullName>
    </recommendedName>
</protein>
<dbReference type="GO" id="GO:0030165">
    <property type="term" value="F:PDZ domain binding"/>
    <property type="evidence" value="ECO:0007669"/>
    <property type="project" value="TreeGrafter"/>
</dbReference>
<keyword evidence="2" id="KW-1133">Transmembrane helix</keyword>
<dbReference type="PANTHER" id="PTHR24116">
    <property type="entry name" value="KINASE D-INTERACTING SUBSTRATE OF 220 KDA"/>
    <property type="match status" value="1"/>
</dbReference>
<dbReference type="GO" id="GO:0019887">
    <property type="term" value="F:protein kinase regulator activity"/>
    <property type="evidence" value="ECO:0007669"/>
    <property type="project" value="TreeGrafter"/>
</dbReference>
<keyword evidence="2" id="KW-0472">Membrane</keyword>
<feature type="transmembrane region" description="Helical" evidence="2">
    <location>
        <begin position="259"/>
        <end position="282"/>
    </location>
</feature>
<dbReference type="InterPro" id="IPR052771">
    <property type="entry name" value="Neurotrophin_sig_adaptor"/>
</dbReference>
<evidence type="ECO:0000313" key="5">
    <source>
        <dbReference type="WBParaSite" id="SMTH1_81410.1"/>
    </source>
</evidence>
<name>A0AA85BYA3_9TREM</name>
<dbReference type="InterPro" id="IPR013761">
    <property type="entry name" value="SAM/pointed_sf"/>
</dbReference>
<feature type="domain" description="Kinase D-interacting substrate of 220 kDa-like SAM" evidence="3">
    <location>
        <begin position="870"/>
        <end position="946"/>
    </location>
</feature>
<reference evidence="5" key="1">
    <citation type="submission" date="2023-11" db="UniProtKB">
        <authorList>
            <consortium name="WormBaseParasite"/>
        </authorList>
    </citation>
    <scope>IDENTIFICATION</scope>
</reference>
<evidence type="ECO:0000256" key="2">
    <source>
        <dbReference type="SAM" id="Phobius"/>
    </source>
</evidence>
<proteinExistence type="predicted"/>
<evidence type="ECO:0000256" key="1">
    <source>
        <dbReference type="SAM" id="MobiDB-lite"/>
    </source>
</evidence>
<keyword evidence="2" id="KW-0812">Transmembrane</keyword>
<evidence type="ECO:0000259" key="3">
    <source>
        <dbReference type="Pfam" id="PF23307"/>
    </source>
</evidence>
<accession>A0AA85BYA3</accession>
<sequence>MRNSLDCMKNVKESGLMHSSVISNNDIGPEPYTDMSAYNIPIESNSPNVENHAANTIRVLADMFTCRQSNFPMTVGIFTQQNNKEYLSQLASELHNLNRLENPIPLKFSKLLFVFPLMISAILGYFVGMLTNWQIGLSIGHIGMFIQITFLALIITGSRFCQKPIAIRASYSIACFLQWIKLFLNICFCYPVKSINTKTPVRVIVVYHRICPSSTTNIALFSLVEKMWFGLVRHYGQILIRLQRAGKPSGNPNIKYKRVCCLPAFVVMIAFWIAFLISTSIMRLYSGQLAKLLGHGLLMNPITPVKTALTSFLQTNNDIDKEFFNSKSFGKINETVLYSSSASFKDLAITAEEQKACKADLFIKSEFAKICNLSVTFDRFTNTQQTRFILCLDASSTLQKDLLAKLIYQIHNLLLSVMSAPVSIVLEANFKILLGDLVCSTILSPYNTTFCNSFTQEPKLIAQIVGNNFHLVHASLYLPIYLEPPIFTDFPEMIKSNNEQMKHNQLLHSSFNGYSSTNANLQSNIISPAEVSTINVSSRKVSSSPNCVSSHVPRAMFNNFYGTNSNNQHNSKITPINNEKEQNNNEVTEVNEFISVNDIASRFLHNHELADWNGKVIKQLVLSTAFTYRLLKLYNMNIEIGLVVLWITLIHHWPYHTTWLIIYLEDLNASNSINSNKQQNLEVKINLMEAFLEVKKRVGESIEILEALATEDRDLERLNKFLYSKSSTQIPVNSLKQLIACSLIHSPFIRYSIQALLGMMNDRQSSGLHHSFVNPLDAVVEEKNDTTNHSFALDKVRQTNSIPIYASVQLNSSRGQTNQISCKTTDSLSSAENLPSNAHWPCSSATVTTGDNFFNKPCPLRLKKRYPSLPINQYTVNDVCELFSSIVDIHPSHMQSYISKIKQLNINGIVLSVCDLENLRQELMIEISDWQLIYKLITWLRSSSNNGHITLSESSQQRLGGISSNEFDVSDLLTGYNMTFKGKYQQPQQQLSNHTLLTSMPSLNSEKMSCTSDQKPKTSNPFLVRQTPWLVSPKIPITSLSSNGKSLEPFQEFTLEQRPSPDTSDQQNSCSAMEEPESLWKTDGLINVSATTDKTPVPHPNMLIGSIENSHIINNPNLFSHQEGLSKPKEVKKANPEFCSSFVCPLTKRNANFYNHDLFNNINHPFDPNIHNINASNLRRITKQPRSNYDYQTIENNTPVLIANGYNNGSSINNNEDHVNNITPSKIHIKHLEESLNNVESETDDTVQSSDNKNSQLNFLNQNKSFLNHLKYYPSYKIHPKAIFSSPALTPAQLTSLQAYTEWSTKMNPYFANATIMTNTGSVIPNNSTNVWPSYLEQHQVNKFPIFKSTTHKTSDHKSFRPSQKKRPRKTNPDDNEYIINTNKEFQPTNLTKDNVHSLKLSYDSDAELCTCDYWYELEKAKEKFTISEPSLRAESDLISIDDFVIDNDYQSSATESLNSTHILQTDKSKLSK</sequence>
<dbReference type="WBParaSite" id="SMTH1_81410.1">
    <property type="protein sequence ID" value="SMTH1_81410.1"/>
    <property type="gene ID" value="SMTH1_81410"/>
</dbReference>
<dbReference type="InterPro" id="IPR057092">
    <property type="entry name" value="SAM_KIDINS220"/>
</dbReference>
<dbReference type="Pfam" id="PF23307">
    <property type="entry name" value="SAM_KIDINS220"/>
    <property type="match status" value="1"/>
</dbReference>
<evidence type="ECO:0000313" key="4">
    <source>
        <dbReference type="Proteomes" id="UP000050791"/>
    </source>
</evidence>
<feature type="region of interest" description="Disordered" evidence="1">
    <location>
        <begin position="1054"/>
        <end position="1077"/>
    </location>
</feature>
<dbReference type="Proteomes" id="UP000050791">
    <property type="component" value="Unassembled WGS sequence"/>
</dbReference>
<feature type="region of interest" description="Disordered" evidence="1">
    <location>
        <begin position="1352"/>
        <end position="1377"/>
    </location>
</feature>
<feature type="transmembrane region" description="Helical" evidence="2">
    <location>
        <begin position="108"/>
        <end position="127"/>
    </location>
</feature>
<dbReference type="SUPFAM" id="SSF47769">
    <property type="entry name" value="SAM/Pointed domain"/>
    <property type="match status" value="1"/>
</dbReference>
<feature type="transmembrane region" description="Helical" evidence="2">
    <location>
        <begin position="133"/>
        <end position="155"/>
    </location>
</feature>
<dbReference type="PANTHER" id="PTHR24116:SF0">
    <property type="entry name" value="KINASE D-INTERACTING SUBSTRATE OF 220 KDA"/>
    <property type="match status" value="1"/>
</dbReference>
<organism evidence="4 5">
    <name type="scientific">Schistosoma mattheei</name>
    <dbReference type="NCBI Taxonomy" id="31246"/>
    <lineage>
        <taxon>Eukaryota</taxon>
        <taxon>Metazoa</taxon>
        <taxon>Spiralia</taxon>
        <taxon>Lophotrochozoa</taxon>
        <taxon>Platyhelminthes</taxon>
        <taxon>Trematoda</taxon>
        <taxon>Digenea</taxon>
        <taxon>Strigeidida</taxon>
        <taxon>Schistosomatoidea</taxon>
        <taxon>Schistosomatidae</taxon>
        <taxon>Schistosoma</taxon>
    </lineage>
</organism>